<keyword evidence="4" id="KW-1133">Transmembrane helix</keyword>
<dbReference type="GO" id="GO:0046872">
    <property type="term" value="F:metal ion binding"/>
    <property type="evidence" value="ECO:0007669"/>
    <property type="project" value="UniProtKB-KW"/>
</dbReference>
<accession>A0A068V708</accession>
<keyword evidence="1" id="KW-0808">Transferase</keyword>
<feature type="transmembrane region" description="Helical" evidence="4">
    <location>
        <begin position="38"/>
        <end position="55"/>
    </location>
</feature>
<dbReference type="PANTHER" id="PTHR11525:SF0">
    <property type="entry name" value="FARNESYL PYROPHOSPHATE SYNTHASE"/>
    <property type="match status" value="1"/>
</dbReference>
<evidence type="ECO:0000313" key="5">
    <source>
        <dbReference type="EMBL" id="CDP16461.1"/>
    </source>
</evidence>
<evidence type="ECO:0000256" key="4">
    <source>
        <dbReference type="SAM" id="Phobius"/>
    </source>
</evidence>
<dbReference type="GO" id="GO:0045337">
    <property type="term" value="P:farnesyl diphosphate biosynthetic process"/>
    <property type="evidence" value="ECO:0007669"/>
    <property type="project" value="TreeGrafter"/>
</dbReference>
<dbReference type="STRING" id="49390.A0A068V708"/>
<keyword evidence="3" id="KW-0460">Magnesium</keyword>
<dbReference type="PANTHER" id="PTHR11525">
    <property type="entry name" value="FARNESYL-PYROPHOSPHATE SYNTHETASE"/>
    <property type="match status" value="1"/>
</dbReference>
<sequence>MEFQTTSGQMIDLIITLEEEKDLCKYSLSLHRLTYCQFFLFLGFWGTIVACALLMSSENLKNHIDVKNILIDMVIYFQVQVNSCLIDAILCSKNFMSDAVLVKHVLTNFF</sequence>
<organism evidence="5 6">
    <name type="scientific">Coffea canephora</name>
    <name type="common">Robusta coffee</name>
    <dbReference type="NCBI Taxonomy" id="49390"/>
    <lineage>
        <taxon>Eukaryota</taxon>
        <taxon>Viridiplantae</taxon>
        <taxon>Streptophyta</taxon>
        <taxon>Embryophyta</taxon>
        <taxon>Tracheophyta</taxon>
        <taxon>Spermatophyta</taxon>
        <taxon>Magnoliopsida</taxon>
        <taxon>eudicotyledons</taxon>
        <taxon>Gunneridae</taxon>
        <taxon>Pentapetalae</taxon>
        <taxon>asterids</taxon>
        <taxon>lamiids</taxon>
        <taxon>Gentianales</taxon>
        <taxon>Rubiaceae</taxon>
        <taxon>Ixoroideae</taxon>
        <taxon>Gardenieae complex</taxon>
        <taxon>Bertiereae - Coffeeae clade</taxon>
        <taxon>Coffeeae</taxon>
        <taxon>Coffea</taxon>
    </lineage>
</organism>
<protein>
    <submittedName>
        <fullName evidence="5">Uncharacterized protein</fullName>
    </submittedName>
</protein>
<keyword evidence="6" id="KW-1185">Reference proteome</keyword>
<keyword evidence="4" id="KW-0472">Membrane</keyword>
<proteinExistence type="predicted"/>
<evidence type="ECO:0000256" key="3">
    <source>
        <dbReference type="ARBA" id="ARBA00022842"/>
    </source>
</evidence>
<dbReference type="Gramene" id="CDP16461">
    <property type="protein sequence ID" value="CDP16461"/>
    <property type="gene ID" value="GSCOC_T00018387001"/>
</dbReference>
<evidence type="ECO:0000256" key="2">
    <source>
        <dbReference type="ARBA" id="ARBA00022723"/>
    </source>
</evidence>
<dbReference type="PhylomeDB" id="A0A068V708"/>
<dbReference type="AlphaFoldDB" id="A0A068V708"/>
<dbReference type="InParanoid" id="A0A068V708"/>
<gene>
    <name evidence="5" type="ORF">GSCOC_T00018387001</name>
</gene>
<dbReference type="EMBL" id="HG739210">
    <property type="protein sequence ID" value="CDP16461.1"/>
    <property type="molecule type" value="Genomic_DNA"/>
</dbReference>
<dbReference type="GO" id="GO:0004161">
    <property type="term" value="F:dimethylallyltranstransferase activity"/>
    <property type="evidence" value="ECO:0007669"/>
    <property type="project" value="TreeGrafter"/>
</dbReference>
<dbReference type="OrthoDB" id="10257492at2759"/>
<dbReference type="InterPro" id="IPR039702">
    <property type="entry name" value="FPS1-like"/>
</dbReference>
<evidence type="ECO:0000256" key="1">
    <source>
        <dbReference type="ARBA" id="ARBA00022679"/>
    </source>
</evidence>
<reference evidence="6" key="1">
    <citation type="journal article" date="2014" name="Science">
        <title>The coffee genome provides insight into the convergent evolution of caffeine biosynthesis.</title>
        <authorList>
            <person name="Denoeud F."/>
            <person name="Carretero-Paulet L."/>
            <person name="Dereeper A."/>
            <person name="Droc G."/>
            <person name="Guyot R."/>
            <person name="Pietrella M."/>
            <person name="Zheng C."/>
            <person name="Alberti A."/>
            <person name="Anthony F."/>
            <person name="Aprea G."/>
            <person name="Aury J.M."/>
            <person name="Bento P."/>
            <person name="Bernard M."/>
            <person name="Bocs S."/>
            <person name="Campa C."/>
            <person name="Cenci A."/>
            <person name="Combes M.C."/>
            <person name="Crouzillat D."/>
            <person name="Da Silva C."/>
            <person name="Daddiego L."/>
            <person name="De Bellis F."/>
            <person name="Dussert S."/>
            <person name="Garsmeur O."/>
            <person name="Gayraud T."/>
            <person name="Guignon V."/>
            <person name="Jahn K."/>
            <person name="Jamilloux V."/>
            <person name="Joet T."/>
            <person name="Labadie K."/>
            <person name="Lan T."/>
            <person name="Leclercq J."/>
            <person name="Lepelley M."/>
            <person name="Leroy T."/>
            <person name="Li L.T."/>
            <person name="Librado P."/>
            <person name="Lopez L."/>
            <person name="Munoz A."/>
            <person name="Noel B."/>
            <person name="Pallavicini A."/>
            <person name="Perrotta G."/>
            <person name="Poncet V."/>
            <person name="Pot D."/>
            <person name="Priyono X."/>
            <person name="Rigoreau M."/>
            <person name="Rouard M."/>
            <person name="Rozas J."/>
            <person name="Tranchant-Dubreuil C."/>
            <person name="VanBuren R."/>
            <person name="Zhang Q."/>
            <person name="Andrade A.C."/>
            <person name="Argout X."/>
            <person name="Bertrand B."/>
            <person name="de Kochko A."/>
            <person name="Graziosi G."/>
            <person name="Henry R.J."/>
            <person name="Jayarama X."/>
            <person name="Ming R."/>
            <person name="Nagai C."/>
            <person name="Rounsley S."/>
            <person name="Sankoff D."/>
            <person name="Giuliano G."/>
            <person name="Albert V.A."/>
            <person name="Wincker P."/>
            <person name="Lashermes P."/>
        </authorList>
    </citation>
    <scope>NUCLEOTIDE SEQUENCE [LARGE SCALE GENOMIC DNA]</scope>
    <source>
        <strain evidence="6">cv. DH200-94</strain>
    </source>
</reference>
<evidence type="ECO:0000313" key="6">
    <source>
        <dbReference type="Proteomes" id="UP000295252"/>
    </source>
</evidence>
<dbReference type="Proteomes" id="UP000295252">
    <property type="component" value="Chromosome IV"/>
</dbReference>
<dbReference type="GO" id="GO:0005737">
    <property type="term" value="C:cytoplasm"/>
    <property type="evidence" value="ECO:0007669"/>
    <property type="project" value="TreeGrafter"/>
</dbReference>
<keyword evidence="4" id="KW-0812">Transmembrane</keyword>
<keyword evidence="2" id="KW-0479">Metal-binding</keyword>
<name>A0A068V708_COFCA</name>
<dbReference type="GO" id="GO:0004337">
    <property type="term" value="F:(2E,6E)-farnesyl diphosphate synthase activity"/>
    <property type="evidence" value="ECO:0007669"/>
    <property type="project" value="TreeGrafter"/>
</dbReference>